<protein>
    <submittedName>
        <fullName evidence="2">Os11g0578225 protein</fullName>
    </submittedName>
</protein>
<dbReference type="EMBL" id="AP014967">
    <property type="protein sequence ID" value="BAT14588.1"/>
    <property type="molecule type" value="Genomic_DNA"/>
</dbReference>
<dbReference type="FunCoup" id="A0A0P0Y3U0">
    <property type="interactions" value="9"/>
</dbReference>
<sequence length="138" mass="16384">MKKTGYNANGFNNFTVPRYSSTYFAIPNSDFHNFEEGRSCKKFECGQIWALYSEVDKFPKLYGWIRKVKLQPFTVLLTWLEPCPQQEQEKRWLEQDIPISCGKFKIRNWKTKYHGNDVFSHLVNTGHIDSNWQIEILP</sequence>
<dbReference type="PaxDb" id="39947-A0A0P0Y3U0"/>
<evidence type="ECO:0000313" key="3">
    <source>
        <dbReference type="Proteomes" id="UP000059680"/>
    </source>
</evidence>
<evidence type="ECO:0000259" key="1">
    <source>
        <dbReference type="Pfam" id="PF11926"/>
    </source>
</evidence>
<dbReference type="STRING" id="39947.A0A0P0Y3U0"/>
<accession>A0A0P0Y3U0</accession>
<dbReference type="AlphaFoldDB" id="A0A0P0Y3U0"/>
<proteinExistence type="predicted"/>
<dbReference type="InterPro" id="IPR024593">
    <property type="entry name" value="DUF3444"/>
</dbReference>
<gene>
    <name evidence="2" type="ordered locus">Os11g0578225</name>
    <name evidence="2" type="ORF">OSNPB_110578225</name>
</gene>
<reference evidence="2 3" key="2">
    <citation type="journal article" date="2013" name="Plant Cell Physiol.">
        <title>Rice Annotation Project Database (RAP-DB): an integrative and interactive database for rice genomics.</title>
        <authorList>
            <person name="Sakai H."/>
            <person name="Lee S.S."/>
            <person name="Tanaka T."/>
            <person name="Numa H."/>
            <person name="Kim J."/>
            <person name="Kawahara Y."/>
            <person name="Wakimoto H."/>
            <person name="Yang C.C."/>
            <person name="Iwamoto M."/>
            <person name="Abe T."/>
            <person name="Yamada Y."/>
            <person name="Muto A."/>
            <person name="Inokuchi H."/>
            <person name="Ikemura T."/>
            <person name="Matsumoto T."/>
            <person name="Sasaki T."/>
            <person name="Itoh T."/>
        </authorList>
    </citation>
    <scope>NUCLEOTIDE SEQUENCE [LARGE SCALE GENOMIC DNA]</scope>
    <source>
        <strain evidence="3">cv. Nipponbare</strain>
    </source>
</reference>
<dbReference type="PANTHER" id="PTHR47374:SF9">
    <property type="entry name" value="DUF3444 DOMAIN-CONTAINING PROTEIN"/>
    <property type="match status" value="1"/>
</dbReference>
<name>A0A0P0Y3U0_ORYSJ</name>
<dbReference type="PANTHER" id="PTHR47374">
    <property type="entry name" value="ENDOSOME ANTIGEN-LIKE PROTEIN, PUTATIVE (DUF3444)-RELATED"/>
    <property type="match status" value="1"/>
</dbReference>
<dbReference type="Proteomes" id="UP000059680">
    <property type="component" value="Chromosome 11"/>
</dbReference>
<dbReference type="eggNOG" id="ENOG502QS8C">
    <property type="taxonomic scope" value="Eukaryota"/>
</dbReference>
<evidence type="ECO:0000313" key="2">
    <source>
        <dbReference type="EMBL" id="BAT14588.1"/>
    </source>
</evidence>
<organism evidence="2 3">
    <name type="scientific">Oryza sativa subsp. japonica</name>
    <name type="common">Rice</name>
    <dbReference type="NCBI Taxonomy" id="39947"/>
    <lineage>
        <taxon>Eukaryota</taxon>
        <taxon>Viridiplantae</taxon>
        <taxon>Streptophyta</taxon>
        <taxon>Embryophyta</taxon>
        <taxon>Tracheophyta</taxon>
        <taxon>Spermatophyta</taxon>
        <taxon>Magnoliopsida</taxon>
        <taxon>Liliopsida</taxon>
        <taxon>Poales</taxon>
        <taxon>Poaceae</taxon>
        <taxon>BOP clade</taxon>
        <taxon>Oryzoideae</taxon>
        <taxon>Oryzeae</taxon>
        <taxon>Oryzinae</taxon>
        <taxon>Oryza</taxon>
        <taxon>Oryza sativa</taxon>
    </lineage>
</organism>
<keyword evidence="3" id="KW-1185">Reference proteome</keyword>
<reference evidence="3" key="1">
    <citation type="journal article" date="2005" name="Nature">
        <title>The map-based sequence of the rice genome.</title>
        <authorList>
            <consortium name="International rice genome sequencing project (IRGSP)"/>
            <person name="Matsumoto T."/>
            <person name="Wu J."/>
            <person name="Kanamori H."/>
            <person name="Katayose Y."/>
            <person name="Fujisawa M."/>
            <person name="Namiki N."/>
            <person name="Mizuno H."/>
            <person name="Yamamoto K."/>
            <person name="Antonio B.A."/>
            <person name="Baba T."/>
            <person name="Sakata K."/>
            <person name="Nagamura Y."/>
            <person name="Aoki H."/>
            <person name="Arikawa K."/>
            <person name="Arita K."/>
            <person name="Bito T."/>
            <person name="Chiden Y."/>
            <person name="Fujitsuka N."/>
            <person name="Fukunaka R."/>
            <person name="Hamada M."/>
            <person name="Harada C."/>
            <person name="Hayashi A."/>
            <person name="Hijishita S."/>
            <person name="Honda M."/>
            <person name="Hosokawa S."/>
            <person name="Ichikawa Y."/>
            <person name="Idonuma A."/>
            <person name="Iijima M."/>
            <person name="Ikeda M."/>
            <person name="Ikeno M."/>
            <person name="Ito K."/>
            <person name="Ito S."/>
            <person name="Ito T."/>
            <person name="Ito Y."/>
            <person name="Ito Y."/>
            <person name="Iwabuchi A."/>
            <person name="Kamiya K."/>
            <person name="Karasawa W."/>
            <person name="Kurita K."/>
            <person name="Katagiri S."/>
            <person name="Kikuta A."/>
            <person name="Kobayashi H."/>
            <person name="Kobayashi N."/>
            <person name="Machita K."/>
            <person name="Maehara T."/>
            <person name="Masukawa M."/>
            <person name="Mizubayashi T."/>
            <person name="Mukai Y."/>
            <person name="Nagasaki H."/>
            <person name="Nagata Y."/>
            <person name="Naito S."/>
            <person name="Nakashima M."/>
            <person name="Nakama Y."/>
            <person name="Nakamichi Y."/>
            <person name="Nakamura M."/>
            <person name="Meguro A."/>
            <person name="Negishi M."/>
            <person name="Ohta I."/>
            <person name="Ohta T."/>
            <person name="Okamoto M."/>
            <person name="Ono N."/>
            <person name="Saji S."/>
            <person name="Sakaguchi M."/>
            <person name="Sakai K."/>
            <person name="Shibata M."/>
            <person name="Shimokawa T."/>
            <person name="Song J."/>
            <person name="Takazaki Y."/>
            <person name="Terasawa K."/>
            <person name="Tsugane M."/>
            <person name="Tsuji K."/>
            <person name="Ueda S."/>
            <person name="Waki K."/>
            <person name="Yamagata H."/>
            <person name="Yamamoto M."/>
            <person name="Yamamoto S."/>
            <person name="Yamane H."/>
            <person name="Yoshiki S."/>
            <person name="Yoshihara R."/>
            <person name="Yukawa K."/>
            <person name="Zhong H."/>
            <person name="Yano M."/>
            <person name="Yuan Q."/>
            <person name="Ouyang S."/>
            <person name="Liu J."/>
            <person name="Jones K.M."/>
            <person name="Gansberger K."/>
            <person name="Moffat K."/>
            <person name="Hill J."/>
            <person name="Bera J."/>
            <person name="Fadrosh D."/>
            <person name="Jin S."/>
            <person name="Johri S."/>
            <person name="Kim M."/>
            <person name="Overton L."/>
            <person name="Reardon M."/>
            <person name="Tsitrin T."/>
            <person name="Vuong H."/>
            <person name="Weaver B."/>
            <person name="Ciecko A."/>
            <person name="Tallon L."/>
            <person name="Jackson J."/>
            <person name="Pai G."/>
            <person name="Aken S.V."/>
            <person name="Utterback T."/>
            <person name="Reidmuller S."/>
            <person name="Feldblyum T."/>
            <person name="Hsiao J."/>
            <person name="Zismann V."/>
            <person name="Iobst S."/>
            <person name="de Vazeille A.R."/>
            <person name="Buell C.R."/>
            <person name="Ying K."/>
            <person name="Li Y."/>
            <person name="Lu T."/>
            <person name="Huang Y."/>
            <person name="Zhao Q."/>
            <person name="Feng Q."/>
            <person name="Zhang L."/>
            <person name="Zhu J."/>
            <person name="Weng Q."/>
            <person name="Mu J."/>
            <person name="Lu Y."/>
            <person name="Fan D."/>
            <person name="Liu Y."/>
            <person name="Guan J."/>
            <person name="Zhang Y."/>
            <person name="Yu S."/>
            <person name="Liu X."/>
            <person name="Zhang Y."/>
            <person name="Hong G."/>
            <person name="Han B."/>
            <person name="Choisne N."/>
            <person name="Demange N."/>
            <person name="Orjeda G."/>
            <person name="Samain S."/>
            <person name="Cattolico L."/>
            <person name="Pelletier E."/>
            <person name="Couloux A."/>
            <person name="Segurens B."/>
            <person name="Wincker P."/>
            <person name="D'Hont A."/>
            <person name="Scarpelli C."/>
            <person name="Weissenbach J."/>
            <person name="Salanoubat M."/>
            <person name="Quetier F."/>
            <person name="Yu Y."/>
            <person name="Kim H.R."/>
            <person name="Rambo T."/>
            <person name="Currie J."/>
            <person name="Collura K."/>
            <person name="Luo M."/>
            <person name="Yang T."/>
            <person name="Ammiraju J.S.S."/>
            <person name="Engler F."/>
            <person name="Soderlund C."/>
            <person name="Wing R.A."/>
            <person name="Palmer L.E."/>
            <person name="de la Bastide M."/>
            <person name="Spiegel L."/>
            <person name="Nascimento L."/>
            <person name="Zutavern T."/>
            <person name="O'Shaughnessy A."/>
            <person name="Dike S."/>
            <person name="Dedhia N."/>
            <person name="Preston R."/>
            <person name="Balija V."/>
            <person name="McCombie W.R."/>
            <person name="Chow T."/>
            <person name="Chen H."/>
            <person name="Chung M."/>
            <person name="Chen C."/>
            <person name="Shaw J."/>
            <person name="Wu H."/>
            <person name="Hsiao K."/>
            <person name="Chao Y."/>
            <person name="Chu M."/>
            <person name="Cheng C."/>
            <person name="Hour A."/>
            <person name="Lee P."/>
            <person name="Lin S."/>
            <person name="Lin Y."/>
            <person name="Liou J."/>
            <person name="Liu S."/>
            <person name="Hsing Y."/>
            <person name="Raghuvanshi S."/>
            <person name="Mohanty A."/>
            <person name="Bharti A.K."/>
            <person name="Gaur A."/>
            <person name="Gupta V."/>
            <person name="Kumar D."/>
            <person name="Ravi V."/>
            <person name="Vij S."/>
            <person name="Kapur A."/>
            <person name="Khurana P."/>
            <person name="Khurana P."/>
            <person name="Khurana J.P."/>
            <person name="Tyagi A.K."/>
            <person name="Gaikwad K."/>
            <person name="Singh A."/>
            <person name="Dalal V."/>
            <person name="Srivastava S."/>
            <person name="Dixit A."/>
            <person name="Pal A.K."/>
            <person name="Ghazi I.A."/>
            <person name="Yadav M."/>
            <person name="Pandit A."/>
            <person name="Bhargava A."/>
            <person name="Sureshbabu K."/>
            <person name="Batra K."/>
            <person name="Sharma T.R."/>
            <person name="Mohapatra T."/>
            <person name="Singh N.K."/>
            <person name="Messing J."/>
            <person name="Nelson A.B."/>
            <person name="Fuks G."/>
            <person name="Kavchok S."/>
            <person name="Keizer G."/>
            <person name="Linton E."/>
            <person name="Llaca V."/>
            <person name="Song R."/>
            <person name="Tanyolac B."/>
            <person name="Young S."/>
            <person name="Ho-Il K."/>
            <person name="Hahn J.H."/>
            <person name="Sangsakoo G."/>
            <person name="Vanavichit A."/>
            <person name="de Mattos Luiz.A.T."/>
            <person name="Zimmer P.D."/>
            <person name="Malone G."/>
            <person name="Dellagostin O."/>
            <person name="de Oliveira A.C."/>
            <person name="Bevan M."/>
            <person name="Bancroft I."/>
            <person name="Minx P."/>
            <person name="Cordum H."/>
            <person name="Wilson R."/>
            <person name="Cheng Z."/>
            <person name="Jin W."/>
            <person name="Jiang J."/>
            <person name="Leong S.A."/>
            <person name="Iwama H."/>
            <person name="Gojobori T."/>
            <person name="Itoh T."/>
            <person name="Niimura Y."/>
            <person name="Fujii Y."/>
            <person name="Habara T."/>
            <person name="Sakai H."/>
            <person name="Sato Y."/>
            <person name="Wilson G."/>
            <person name="Kumar K."/>
            <person name="McCouch S."/>
            <person name="Juretic N."/>
            <person name="Hoen D."/>
            <person name="Wright S."/>
            <person name="Bruskiewich R."/>
            <person name="Bureau T."/>
            <person name="Miyao A."/>
            <person name="Hirochika H."/>
            <person name="Nishikawa T."/>
            <person name="Kadowaki K."/>
            <person name="Sugiura M."/>
            <person name="Burr B."/>
            <person name="Sasaki T."/>
        </authorList>
    </citation>
    <scope>NUCLEOTIDE SEQUENCE [LARGE SCALE GENOMIC DNA]</scope>
    <source>
        <strain evidence="3">cv. Nipponbare</strain>
    </source>
</reference>
<reference evidence="2 3" key="3">
    <citation type="journal article" date="2013" name="Rice">
        <title>Improvement of the Oryza sativa Nipponbare reference genome using next generation sequence and optical map data.</title>
        <authorList>
            <person name="Kawahara Y."/>
            <person name="de la Bastide M."/>
            <person name="Hamilton J.P."/>
            <person name="Kanamori H."/>
            <person name="McCombie W.R."/>
            <person name="Ouyang S."/>
            <person name="Schwartz D.C."/>
            <person name="Tanaka T."/>
            <person name="Wu J."/>
            <person name="Zhou S."/>
            <person name="Childs K.L."/>
            <person name="Davidson R.M."/>
            <person name="Lin H."/>
            <person name="Quesada-Ocampo L."/>
            <person name="Vaillancourt B."/>
            <person name="Sakai H."/>
            <person name="Lee S.S."/>
            <person name="Kim J."/>
            <person name="Numa H."/>
            <person name="Itoh T."/>
            <person name="Buell C.R."/>
            <person name="Matsumoto T."/>
        </authorList>
    </citation>
    <scope>NUCLEOTIDE SEQUENCE [LARGE SCALE GENOMIC DNA]</scope>
    <source>
        <strain evidence="3">cv. Nipponbare</strain>
    </source>
</reference>
<dbReference type="Gramene" id="Os11t0578225-00">
    <property type="protein sequence ID" value="Os11t0578225-00"/>
    <property type="gene ID" value="Os11g0578225"/>
</dbReference>
<dbReference type="Pfam" id="PF11926">
    <property type="entry name" value="DUF3444"/>
    <property type="match status" value="1"/>
</dbReference>
<dbReference type="InParanoid" id="A0A0P0Y3U0"/>
<dbReference type="OMA" id="SIDIMQW"/>
<feature type="domain" description="DUF3444" evidence="1">
    <location>
        <begin position="22"/>
        <end position="138"/>
    </location>
</feature>